<evidence type="ECO:0000313" key="11">
    <source>
        <dbReference type="EMBL" id="GHA89377.1"/>
    </source>
</evidence>
<feature type="domain" description="Flagellar basal-body/hook protein C-terminal" evidence="8">
    <location>
        <begin position="585"/>
        <end position="622"/>
    </location>
</feature>
<dbReference type="InterPro" id="IPR002371">
    <property type="entry name" value="FlgK"/>
</dbReference>
<dbReference type="NCBIfam" id="TIGR02492">
    <property type="entry name" value="flgK_ends"/>
    <property type="match status" value="1"/>
</dbReference>
<evidence type="ECO:0000256" key="5">
    <source>
        <dbReference type="ARBA" id="ARBA00022525"/>
    </source>
</evidence>
<comment type="caution">
    <text evidence="11">The sequence shown here is derived from an EMBL/GenBank/DDBJ whole genome shotgun (WGS) entry which is preliminary data.</text>
</comment>
<evidence type="ECO:0000256" key="3">
    <source>
        <dbReference type="ARBA" id="ARBA00009677"/>
    </source>
</evidence>
<accession>A0A918T7U2</accession>
<dbReference type="InterPro" id="IPR049119">
    <property type="entry name" value="FlgK_D2-like"/>
</dbReference>
<evidence type="ECO:0000256" key="6">
    <source>
        <dbReference type="ARBA" id="ARBA00023143"/>
    </source>
</evidence>
<dbReference type="Proteomes" id="UP000646426">
    <property type="component" value="Unassembled WGS sequence"/>
</dbReference>
<evidence type="ECO:0000259" key="7">
    <source>
        <dbReference type="Pfam" id="PF00460"/>
    </source>
</evidence>
<evidence type="ECO:0000256" key="1">
    <source>
        <dbReference type="ARBA" id="ARBA00004365"/>
    </source>
</evidence>
<reference evidence="11" key="2">
    <citation type="submission" date="2020-09" db="EMBL/GenBank/DDBJ databases">
        <authorList>
            <person name="Sun Q."/>
            <person name="Kim S."/>
        </authorList>
    </citation>
    <scope>NUCLEOTIDE SEQUENCE</scope>
    <source>
        <strain evidence="11">KCTC 23077</strain>
    </source>
</reference>
<dbReference type="GO" id="GO:0044780">
    <property type="term" value="P:bacterial-type flagellum assembly"/>
    <property type="evidence" value="ECO:0007669"/>
    <property type="project" value="InterPro"/>
</dbReference>
<keyword evidence="11" id="KW-0969">Cilium</keyword>
<dbReference type="GO" id="GO:0009424">
    <property type="term" value="C:bacterial-type flagellum hook"/>
    <property type="evidence" value="ECO:0007669"/>
    <property type="project" value="InterPro"/>
</dbReference>
<dbReference type="PRINTS" id="PR01005">
    <property type="entry name" value="FLGHOOKAP1"/>
</dbReference>
<evidence type="ECO:0000259" key="9">
    <source>
        <dbReference type="Pfam" id="PF21158"/>
    </source>
</evidence>
<keyword evidence="11" id="KW-0282">Flagellum</keyword>
<evidence type="ECO:0000256" key="4">
    <source>
        <dbReference type="ARBA" id="ARBA00016244"/>
    </source>
</evidence>
<dbReference type="GO" id="GO:0005576">
    <property type="term" value="C:extracellular region"/>
    <property type="evidence" value="ECO:0007669"/>
    <property type="project" value="UniProtKB-SubCell"/>
</dbReference>
<dbReference type="PANTHER" id="PTHR30033:SF1">
    <property type="entry name" value="FLAGELLAR HOOK-ASSOCIATED PROTEIN 1"/>
    <property type="match status" value="1"/>
</dbReference>
<evidence type="ECO:0000259" key="8">
    <source>
        <dbReference type="Pfam" id="PF06429"/>
    </source>
</evidence>
<evidence type="ECO:0000256" key="2">
    <source>
        <dbReference type="ARBA" id="ARBA00004613"/>
    </source>
</evidence>
<keyword evidence="11" id="KW-0966">Cell projection</keyword>
<proteinExistence type="inferred from homology"/>
<dbReference type="SUPFAM" id="SSF64518">
    <property type="entry name" value="Phase 1 flagellin"/>
    <property type="match status" value="2"/>
</dbReference>
<dbReference type="AlphaFoldDB" id="A0A918T7U2"/>
<keyword evidence="5" id="KW-0964">Secreted</keyword>
<keyword evidence="6" id="KW-0975">Bacterial flagellum</keyword>
<name>A0A918T7U2_9GAMM</name>
<dbReference type="EMBL" id="BMYD01000006">
    <property type="protein sequence ID" value="GHA89377.1"/>
    <property type="molecule type" value="Genomic_DNA"/>
</dbReference>
<feature type="domain" description="Flagellar hook-associated protein FlgK helical" evidence="10">
    <location>
        <begin position="94"/>
        <end position="323"/>
    </location>
</feature>
<dbReference type="InterPro" id="IPR010930">
    <property type="entry name" value="Flg_bb/hook_C_dom"/>
</dbReference>
<comment type="subcellular location">
    <subcellularLocation>
        <location evidence="1">Bacterial flagellum</location>
    </subcellularLocation>
    <subcellularLocation>
        <location evidence="2">Secreted</location>
    </subcellularLocation>
</comment>
<dbReference type="Pfam" id="PF06429">
    <property type="entry name" value="Flg_bbr_C"/>
    <property type="match status" value="1"/>
</dbReference>
<gene>
    <name evidence="11" type="primary">flgK</name>
    <name evidence="11" type="ORF">GCM10007067_29120</name>
</gene>
<comment type="similarity">
    <text evidence="3">Belongs to the flagella basal body rod proteins family.</text>
</comment>
<dbReference type="PANTHER" id="PTHR30033">
    <property type="entry name" value="FLAGELLAR HOOK-ASSOCIATED PROTEIN 1"/>
    <property type="match status" value="1"/>
</dbReference>
<feature type="domain" description="Flagellar hook-associated protein 1 D2-like" evidence="9">
    <location>
        <begin position="334"/>
        <end position="412"/>
    </location>
</feature>
<evidence type="ECO:0000313" key="12">
    <source>
        <dbReference type="Proteomes" id="UP000646426"/>
    </source>
</evidence>
<keyword evidence="12" id="KW-1185">Reference proteome</keyword>
<organism evidence="11 12">
    <name type="scientific">Cognatilysobacter bugurensis</name>
    <dbReference type="NCBI Taxonomy" id="543356"/>
    <lineage>
        <taxon>Bacteria</taxon>
        <taxon>Pseudomonadati</taxon>
        <taxon>Pseudomonadota</taxon>
        <taxon>Gammaproteobacteria</taxon>
        <taxon>Lysobacterales</taxon>
        <taxon>Lysobacteraceae</taxon>
        <taxon>Cognatilysobacter</taxon>
    </lineage>
</organism>
<sequence>MMSSVLSTGTSALLAFQRALSTVGHNVANAATPGYSRQSVELASRPGTSVVGLQIGSGVEVAKLQRLADGLVFARQIDSSGEMGRLQQVSSLAGRVDALLTDPATSLSQPWSAFFSAAQGVSSEPTSTVARTAMLDTADQLAGRWRSLDSQLSQMGSETNQRMMTQVAEVNRLSGEIAKYNLDIVAVGGNAAPDLLDARALRIDQLARLVGAETVPQDDGSLNVFTGGGQPVVLGTKVSSLATVPDPYRPDRLQFALAGPNGTVQLPAGSVSGEIGGLLEFRDRVLDPARAELGRLATAFATTFNQVHSAGIDSAGNPGANMFSLRTPTAEPHSANTGTATFTAAVADVGALQSPDLVLRFDGGTWSANRADTGAAVAMAGAGTSANPFRVSGLSLTVSGTASAGDRFALNPTSGAASGMQLVMRDPGGVAAASPVQGRADTTNLGTARVLSTQVTDPAAFAGFSGATVEFIDATQYTVDGAGPFPYSSGSPIANGGWSLALEGAPAAGDTFTLSPTPPRSADNGNARAMAALDQRRMLDGGNTNVVEGLGQLTARAGSQARHAELSVEAQQAIHNQVVAERESVSGVNLDEEAANLLRYQQAYQAAAQVIATADTLFQTLIGAIRR</sequence>
<dbReference type="Pfam" id="PF21158">
    <property type="entry name" value="flgK_1st_1"/>
    <property type="match status" value="1"/>
</dbReference>
<evidence type="ECO:0000259" key="10">
    <source>
        <dbReference type="Pfam" id="PF22638"/>
    </source>
</evidence>
<dbReference type="GO" id="GO:0005198">
    <property type="term" value="F:structural molecule activity"/>
    <property type="evidence" value="ECO:0007669"/>
    <property type="project" value="InterPro"/>
</dbReference>
<dbReference type="InterPro" id="IPR001444">
    <property type="entry name" value="Flag_bb_rod_N"/>
</dbReference>
<protein>
    <recommendedName>
        <fullName evidence="4">Flagellar hook-associated protein 1</fullName>
    </recommendedName>
</protein>
<reference evidence="11" key="1">
    <citation type="journal article" date="2014" name="Int. J. Syst. Evol. Microbiol.">
        <title>Complete genome sequence of Corynebacterium casei LMG S-19264T (=DSM 44701T), isolated from a smear-ripened cheese.</title>
        <authorList>
            <consortium name="US DOE Joint Genome Institute (JGI-PGF)"/>
            <person name="Walter F."/>
            <person name="Albersmeier A."/>
            <person name="Kalinowski J."/>
            <person name="Ruckert C."/>
        </authorList>
    </citation>
    <scope>NUCLEOTIDE SEQUENCE</scope>
    <source>
        <strain evidence="11">KCTC 23077</strain>
    </source>
</reference>
<dbReference type="Pfam" id="PF22638">
    <property type="entry name" value="FlgK_D1"/>
    <property type="match status" value="1"/>
</dbReference>
<dbReference type="Pfam" id="PF00460">
    <property type="entry name" value="Flg_bb_rod"/>
    <property type="match status" value="1"/>
</dbReference>
<feature type="domain" description="Flagellar basal body rod protein N-terminal" evidence="7">
    <location>
        <begin position="6"/>
        <end position="35"/>
    </location>
</feature>
<dbReference type="InterPro" id="IPR053927">
    <property type="entry name" value="FlgK_helical"/>
</dbReference>